<keyword evidence="4" id="KW-1185">Reference proteome</keyword>
<dbReference type="Pfam" id="PF22932">
    <property type="entry name" value="Ubiq_DUF_assoc"/>
    <property type="match status" value="1"/>
</dbReference>
<protein>
    <submittedName>
        <fullName evidence="3">Uncharacterized protein</fullName>
    </submittedName>
</protein>
<evidence type="ECO:0000259" key="2">
    <source>
        <dbReference type="Pfam" id="PF22932"/>
    </source>
</evidence>
<dbReference type="Pfam" id="PF04601">
    <property type="entry name" value="DUF569"/>
    <property type="match status" value="1"/>
</dbReference>
<feature type="domain" description="DUF569" evidence="1">
    <location>
        <begin position="1"/>
        <end position="154"/>
    </location>
</feature>
<reference evidence="3" key="1">
    <citation type="submission" date="2019-03" db="EMBL/GenBank/DDBJ databases">
        <title>WGS assembly of Setaria viridis.</title>
        <authorList>
            <person name="Huang P."/>
            <person name="Jenkins J."/>
            <person name="Grimwood J."/>
            <person name="Barry K."/>
            <person name="Healey A."/>
            <person name="Mamidi S."/>
            <person name="Sreedasyam A."/>
            <person name="Shu S."/>
            <person name="Feldman M."/>
            <person name="Wu J."/>
            <person name="Yu Y."/>
            <person name="Chen C."/>
            <person name="Johnson J."/>
            <person name="Rokhsar D."/>
            <person name="Baxter I."/>
            <person name="Schmutz J."/>
            <person name="Brutnell T."/>
            <person name="Kellogg E."/>
        </authorList>
    </citation>
    <scope>NUCLEOTIDE SEQUENCE [LARGE SCALE GENOMIC DNA]</scope>
</reference>
<dbReference type="InterPro" id="IPR054726">
    <property type="entry name" value="Ubiq_DUF569-assoc"/>
</dbReference>
<dbReference type="OMA" id="NGRFRIW"/>
<accession>A0A4U6UTQ7</accession>
<dbReference type="EMBL" id="CM016555">
    <property type="protein sequence ID" value="TKW19910.1"/>
    <property type="molecule type" value="Genomic_DNA"/>
</dbReference>
<evidence type="ECO:0000259" key="1">
    <source>
        <dbReference type="Pfam" id="PF04601"/>
    </source>
</evidence>
<evidence type="ECO:0000313" key="4">
    <source>
        <dbReference type="Proteomes" id="UP000298652"/>
    </source>
</evidence>
<dbReference type="PANTHER" id="PTHR31205">
    <property type="entry name" value="ACTIN CROSS-LINKING PROTEIN (DUF569)"/>
    <property type="match status" value="1"/>
</dbReference>
<organism evidence="3 4">
    <name type="scientific">Setaria viridis</name>
    <name type="common">Green bristlegrass</name>
    <name type="synonym">Setaria italica subsp. viridis</name>
    <dbReference type="NCBI Taxonomy" id="4556"/>
    <lineage>
        <taxon>Eukaryota</taxon>
        <taxon>Viridiplantae</taxon>
        <taxon>Streptophyta</taxon>
        <taxon>Embryophyta</taxon>
        <taxon>Tracheophyta</taxon>
        <taxon>Spermatophyta</taxon>
        <taxon>Magnoliopsida</taxon>
        <taxon>Liliopsida</taxon>
        <taxon>Poales</taxon>
        <taxon>Poaceae</taxon>
        <taxon>PACMAD clade</taxon>
        <taxon>Panicoideae</taxon>
        <taxon>Panicodae</taxon>
        <taxon>Paniceae</taxon>
        <taxon>Cenchrinae</taxon>
        <taxon>Setaria</taxon>
    </lineage>
</organism>
<gene>
    <name evidence="3" type="ORF">SEVIR_4G050900v2</name>
</gene>
<dbReference type="PANTHER" id="PTHR31205:SF24">
    <property type="entry name" value="DUF569 DOMAIN-CONTAINING PROTEIN"/>
    <property type="match status" value="1"/>
</dbReference>
<name>A0A4U6UTQ7_SETVI</name>
<dbReference type="AlphaFoldDB" id="A0A4U6UTQ7"/>
<dbReference type="Proteomes" id="UP000298652">
    <property type="component" value="Chromosome 4"/>
</dbReference>
<evidence type="ECO:0000313" key="3">
    <source>
        <dbReference type="EMBL" id="TKW19910.1"/>
    </source>
</evidence>
<feature type="domain" description="DUF569" evidence="2">
    <location>
        <begin position="194"/>
        <end position="273"/>
    </location>
</feature>
<dbReference type="CDD" id="cd23340">
    <property type="entry name" value="beta-trefoil_FSCN_ACP-like"/>
    <property type="match status" value="1"/>
</dbReference>
<dbReference type="Gramene" id="TKW19910">
    <property type="protein sequence ID" value="TKW19910"/>
    <property type="gene ID" value="SEVIR_4G050900v2"/>
</dbReference>
<dbReference type="InterPro" id="IPR007679">
    <property type="entry name" value="DUF569"/>
</dbReference>
<sequence length="293" mass="32997">MDLFADGIHVRLRSRVHGTYLHADDDGIGVSLRPRGYDPPLAGVWRVHRVQRHGIDYVLLHGAAYGRYLALSPGEPAPRWCRGRRAVQRGYDDPEQDAVMWRPARTDGGRGDYVLMRHVYNGTLRANGRFRIWNNGVSIDEYFGTRSTMRHWVVEVVPPRQGPPPLPVPSTPNLGGCSILFWRCNKEEPEASRRRRIRYLRSDQPLNFGQANLPAFCFYGRSVLNLRTQVGIRANEGEVFGTRMCVQAGLYGRLTPLVTDLHHSEEPMNIVVYTAGAPDAEALVYPDADAQGP</sequence>
<proteinExistence type="predicted"/>